<organism evidence="1">
    <name type="scientific">Lepeophtheirus salmonis</name>
    <name type="common">Salmon louse</name>
    <name type="synonym">Caligus salmonis</name>
    <dbReference type="NCBI Taxonomy" id="72036"/>
    <lineage>
        <taxon>Eukaryota</taxon>
        <taxon>Metazoa</taxon>
        <taxon>Ecdysozoa</taxon>
        <taxon>Arthropoda</taxon>
        <taxon>Crustacea</taxon>
        <taxon>Multicrustacea</taxon>
        <taxon>Hexanauplia</taxon>
        <taxon>Copepoda</taxon>
        <taxon>Siphonostomatoida</taxon>
        <taxon>Caligidae</taxon>
        <taxon>Lepeophtheirus</taxon>
    </lineage>
</organism>
<reference evidence="1" key="1">
    <citation type="submission" date="2014-05" db="EMBL/GenBank/DDBJ databases">
        <authorList>
            <person name="Chronopoulou M."/>
        </authorList>
    </citation>
    <scope>NUCLEOTIDE SEQUENCE</scope>
    <source>
        <tissue evidence="1">Whole organism</tissue>
    </source>
</reference>
<dbReference type="AlphaFoldDB" id="A0A0K2TVI6"/>
<dbReference type="EMBL" id="HACA01012020">
    <property type="protein sequence ID" value="CDW29381.1"/>
    <property type="molecule type" value="Transcribed_RNA"/>
</dbReference>
<evidence type="ECO:0000313" key="1">
    <source>
        <dbReference type="EMBL" id="CDW29381.1"/>
    </source>
</evidence>
<sequence>MIGIGDCSDASISLANVYHPIILLVVDGSTVKVLPSDKKITRLLLCFQIIQGFLTSFKTEFFLTLGQEWPLNSFKRPSSSLLDDLAHSRRMHLLLLGVF</sequence>
<name>A0A0K2TVI6_LEPSM</name>
<accession>A0A0K2TVI6</accession>
<protein>
    <submittedName>
        <fullName evidence="1">Uncharacterized protein</fullName>
    </submittedName>
</protein>
<proteinExistence type="predicted"/>